<accession>A0ACD3AN57</accession>
<name>A0ACD3AN57_9AGAR</name>
<evidence type="ECO:0000313" key="1">
    <source>
        <dbReference type="EMBL" id="TFK67358.1"/>
    </source>
</evidence>
<protein>
    <submittedName>
        <fullName evidence="1">Uncharacterized protein</fullName>
    </submittedName>
</protein>
<gene>
    <name evidence="1" type="ORF">BDN72DRAFT_843222</name>
</gene>
<keyword evidence="2" id="KW-1185">Reference proteome</keyword>
<dbReference type="Proteomes" id="UP000308600">
    <property type="component" value="Unassembled WGS sequence"/>
</dbReference>
<evidence type="ECO:0000313" key="2">
    <source>
        <dbReference type="Proteomes" id="UP000308600"/>
    </source>
</evidence>
<sequence length="152" mass="17558">MREWNELEASNTSEHWVRHRMMGLTACFPIYVWSLLCWRFYSREASENRHDGTGGEMMCEAEERSAFYFRQPRRRTWPSRRIGKWSDHGTQYALLVACQDWRQVVHSESSITTSIDMKRNPGTGPGTSDEGAALKAAEVIASLSDHELSWLS</sequence>
<dbReference type="EMBL" id="ML208378">
    <property type="protein sequence ID" value="TFK67358.1"/>
    <property type="molecule type" value="Genomic_DNA"/>
</dbReference>
<reference evidence="1 2" key="1">
    <citation type="journal article" date="2019" name="Nat. Ecol. Evol.">
        <title>Megaphylogeny resolves global patterns of mushroom evolution.</title>
        <authorList>
            <person name="Varga T."/>
            <person name="Krizsan K."/>
            <person name="Foldi C."/>
            <person name="Dima B."/>
            <person name="Sanchez-Garcia M."/>
            <person name="Sanchez-Ramirez S."/>
            <person name="Szollosi G.J."/>
            <person name="Szarkandi J.G."/>
            <person name="Papp V."/>
            <person name="Albert L."/>
            <person name="Andreopoulos W."/>
            <person name="Angelini C."/>
            <person name="Antonin V."/>
            <person name="Barry K.W."/>
            <person name="Bougher N.L."/>
            <person name="Buchanan P."/>
            <person name="Buyck B."/>
            <person name="Bense V."/>
            <person name="Catcheside P."/>
            <person name="Chovatia M."/>
            <person name="Cooper J."/>
            <person name="Damon W."/>
            <person name="Desjardin D."/>
            <person name="Finy P."/>
            <person name="Geml J."/>
            <person name="Haridas S."/>
            <person name="Hughes K."/>
            <person name="Justo A."/>
            <person name="Karasinski D."/>
            <person name="Kautmanova I."/>
            <person name="Kiss B."/>
            <person name="Kocsube S."/>
            <person name="Kotiranta H."/>
            <person name="LaButti K.M."/>
            <person name="Lechner B.E."/>
            <person name="Liimatainen K."/>
            <person name="Lipzen A."/>
            <person name="Lukacs Z."/>
            <person name="Mihaltcheva S."/>
            <person name="Morgado L.N."/>
            <person name="Niskanen T."/>
            <person name="Noordeloos M.E."/>
            <person name="Ohm R.A."/>
            <person name="Ortiz-Santana B."/>
            <person name="Ovrebo C."/>
            <person name="Racz N."/>
            <person name="Riley R."/>
            <person name="Savchenko A."/>
            <person name="Shiryaev A."/>
            <person name="Soop K."/>
            <person name="Spirin V."/>
            <person name="Szebenyi C."/>
            <person name="Tomsovsky M."/>
            <person name="Tulloss R.E."/>
            <person name="Uehling J."/>
            <person name="Grigoriev I.V."/>
            <person name="Vagvolgyi C."/>
            <person name="Papp T."/>
            <person name="Martin F.M."/>
            <person name="Miettinen O."/>
            <person name="Hibbett D.S."/>
            <person name="Nagy L.G."/>
        </authorList>
    </citation>
    <scope>NUCLEOTIDE SEQUENCE [LARGE SCALE GENOMIC DNA]</scope>
    <source>
        <strain evidence="1 2">NL-1719</strain>
    </source>
</reference>
<proteinExistence type="predicted"/>
<organism evidence="1 2">
    <name type="scientific">Pluteus cervinus</name>
    <dbReference type="NCBI Taxonomy" id="181527"/>
    <lineage>
        <taxon>Eukaryota</taxon>
        <taxon>Fungi</taxon>
        <taxon>Dikarya</taxon>
        <taxon>Basidiomycota</taxon>
        <taxon>Agaricomycotina</taxon>
        <taxon>Agaricomycetes</taxon>
        <taxon>Agaricomycetidae</taxon>
        <taxon>Agaricales</taxon>
        <taxon>Pluteineae</taxon>
        <taxon>Pluteaceae</taxon>
        <taxon>Pluteus</taxon>
    </lineage>
</organism>